<dbReference type="PANTHER" id="PTHR42964:SF1">
    <property type="entry name" value="POLYKETIDE BIOSYNTHESIS ENOYL-COA HYDRATASE PKSH-RELATED"/>
    <property type="match status" value="1"/>
</dbReference>
<dbReference type="Proteomes" id="UP001496627">
    <property type="component" value="Unassembled WGS sequence"/>
</dbReference>
<name>A0ABV0MC40_9HYPH</name>
<dbReference type="SUPFAM" id="SSF52096">
    <property type="entry name" value="ClpP/crotonase"/>
    <property type="match status" value="1"/>
</dbReference>
<comment type="caution">
    <text evidence="2">The sequence shown here is derived from an EMBL/GenBank/DDBJ whole genome shotgun (WGS) entry which is preliminary data.</text>
</comment>
<dbReference type="InterPro" id="IPR051683">
    <property type="entry name" value="Enoyl-CoA_Hydratase/Isomerase"/>
</dbReference>
<sequence length="252" mass="26157">MSSVSSTAAGNVSSTLAPDGCLEIVIGNPAEANLLTFAMTSTFLAAISDLPEGTKFVLIRGNGADFCAGRTSPMPDPSTKPTARTIRERVADPVLDFYEALRSVPVPVIAAVSGRAFGVGCALAGLADIVIADETAKFVVPELERDIPPLLVMTGLADRIGRAALARLVLSREAFSATAAEKLGLVSETCAADELDARIAFYRQKLSANSAVTLSAVKAFLNLSPEMSFAARRAYAADSIATAVSARFGQSA</sequence>
<dbReference type="Pfam" id="PF00378">
    <property type="entry name" value="ECH_1"/>
    <property type="match status" value="1"/>
</dbReference>
<proteinExistence type="inferred from homology"/>
<gene>
    <name evidence="2" type="ORF">ABK249_31655</name>
</gene>
<reference evidence="2 3" key="1">
    <citation type="submission" date="2024-05" db="EMBL/GenBank/DDBJ databases">
        <title>Neorhizobium sp. Rsf11, a plant growth promoting and heavy metal resistant PAH-degrader.</title>
        <authorList>
            <person name="Golubev S.N."/>
            <person name="Muratova A.Y."/>
            <person name="Markelova M.I."/>
        </authorList>
    </citation>
    <scope>NUCLEOTIDE SEQUENCE [LARGE SCALE GENOMIC DNA]</scope>
    <source>
        <strain evidence="2 3">Rsf11</strain>
    </source>
</reference>
<dbReference type="Gene3D" id="3.90.226.10">
    <property type="entry name" value="2-enoyl-CoA Hydratase, Chain A, domain 1"/>
    <property type="match status" value="1"/>
</dbReference>
<dbReference type="CDD" id="cd06558">
    <property type="entry name" value="crotonase-like"/>
    <property type="match status" value="1"/>
</dbReference>
<comment type="similarity">
    <text evidence="1">Belongs to the enoyl-CoA hydratase/isomerase family.</text>
</comment>
<evidence type="ECO:0000313" key="3">
    <source>
        <dbReference type="Proteomes" id="UP001496627"/>
    </source>
</evidence>
<accession>A0ABV0MC40</accession>
<evidence type="ECO:0000313" key="2">
    <source>
        <dbReference type="EMBL" id="MEQ1409462.1"/>
    </source>
</evidence>
<evidence type="ECO:0000256" key="1">
    <source>
        <dbReference type="ARBA" id="ARBA00005254"/>
    </source>
</evidence>
<organism evidence="2 3">
    <name type="scientific">Neorhizobium phenanthreniclasticum</name>
    <dbReference type="NCBI Taxonomy" id="3157917"/>
    <lineage>
        <taxon>Bacteria</taxon>
        <taxon>Pseudomonadati</taxon>
        <taxon>Pseudomonadota</taxon>
        <taxon>Alphaproteobacteria</taxon>
        <taxon>Hyphomicrobiales</taxon>
        <taxon>Rhizobiaceae</taxon>
        <taxon>Rhizobium/Agrobacterium group</taxon>
        <taxon>Neorhizobium</taxon>
    </lineage>
</organism>
<dbReference type="InterPro" id="IPR029045">
    <property type="entry name" value="ClpP/crotonase-like_dom_sf"/>
</dbReference>
<dbReference type="RefSeq" id="WP_227705469.1">
    <property type="nucleotide sequence ID" value="NZ_JBEAAL010000045.1"/>
</dbReference>
<dbReference type="InterPro" id="IPR001753">
    <property type="entry name" value="Enoyl-CoA_hydra/iso"/>
</dbReference>
<keyword evidence="3" id="KW-1185">Reference proteome</keyword>
<dbReference type="PANTHER" id="PTHR42964">
    <property type="entry name" value="ENOYL-COA HYDRATASE"/>
    <property type="match status" value="1"/>
</dbReference>
<protein>
    <submittedName>
        <fullName evidence="2">Enoyl-CoA hydratase/isomerase family protein</fullName>
    </submittedName>
</protein>
<dbReference type="EMBL" id="JBEAAL010000045">
    <property type="protein sequence ID" value="MEQ1409462.1"/>
    <property type="molecule type" value="Genomic_DNA"/>
</dbReference>